<name>A0A5B6V5M5_9ROSI</name>
<evidence type="ECO:0000313" key="1">
    <source>
        <dbReference type="EMBL" id="KAA3464458.1"/>
    </source>
</evidence>
<sequence>MAAEFPYFYASTLADRKNSFPLVMVGGVLEANQRWDIGREVMDFISKDYPGAHPIRPKVEPAVGAALLALNEFMKECVQEAYRR</sequence>
<proteinExistence type="predicted"/>
<comment type="caution">
    <text evidence="1">The sequence shown here is derived from an EMBL/GenBank/DDBJ whole genome shotgun (WGS) entry which is preliminary data.</text>
</comment>
<evidence type="ECO:0000313" key="2">
    <source>
        <dbReference type="Proteomes" id="UP000325315"/>
    </source>
</evidence>
<protein>
    <submittedName>
        <fullName evidence="1">N-acetyl-D-glucosamine kinase isoform X2</fullName>
    </submittedName>
</protein>
<accession>A0A5B6V5M5</accession>
<dbReference type="PANTHER" id="PTHR43190">
    <property type="entry name" value="N-ACETYL-D-GLUCOSAMINE KINASE"/>
    <property type="match status" value="1"/>
</dbReference>
<keyword evidence="2" id="KW-1185">Reference proteome</keyword>
<dbReference type="AlphaFoldDB" id="A0A5B6V5M5"/>
<dbReference type="InterPro" id="IPR052519">
    <property type="entry name" value="Euk-type_GlcNAc_Kinase"/>
</dbReference>
<dbReference type="GO" id="GO:0016301">
    <property type="term" value="F:kinase activity"/>
    <property type="evidence" value="ECO:0007669"/>
    <property type="project" value="UniProtKB-KW"/>
</dbReference>
<keyword evidence="1" id="KW-0808">Transferase</keyword>
<dbReference type="InterPro" id="IPR043129">
    <property type="entry name" value="ATPase_NBD"/>
</dbReference>
<dbReference type="PANTHER" id="PTHR43190:SF3">
    <property type="entry name" value="N-ACETYL-D-GLUCOSAMINE KINASE"/>
    <property type="match status" value="1"/>
</dbReference>
<organism evidence="1 2">
    <name type="scientific">Gossypium australe</name>
    <dbReference type="NCBI Taxonomy" id="47621"/>
    <lineage>
        <taxon>Eukaryota</taxon>
        <taxon>Viridiplantae</taxon>
        <taxon>Streptophyta</taxon>
        <taxon>Embryophyta</taxon>
        <taxon>Tracheophyta</taxon>
        <taxon>Spermatophyta</taxon>
        <taxon>Magnoliopsida</taxon>
        <taxon>eudicotyledons</taxon>
        <taxon>Gunneridae</taxon>
        <taxon>Pentapetalae</taxon>
        <taxon>rosids</taxon>
        <taxon>malvids</taxon>
        <taxon>Malvales</taxon>
        <taxon>Malvaceae</taxon>
        <taxon>Malvoideae</taxon>
        <taxon>Gossypium</taxon>
    </lineage>
</organism>
<gene>
    <name evidence="1" type="ORF">EPI10_008705</name>
</gene>
<dbReference type="SUPFAM" id="SSF53067">
    <property type="entry name" value="Actin-like ATPase domain"/>
    <property type="match status" value="1"/>
</dbReference>
<dbReference type="OrthoDB" id="311172at2759"/>
<keyword evidence="1" id="KW-0418">Kinase</keyword>
<dbReference type="Proteomes" id="UP000325315">
    <property type="component" value="Unassembled WGS sequence"/>
</dbReference>
<dbReference type="EMBL" id="SMMG02000008">
    <property type="protein sequence ID" value="KAA3464458.1"/>
    <property type="molecule type" value="Genomic_DNA"/>
</dbReference>
<reference evidence="2" key="1">
    <citation type="journal article" date="2019" name="Plant Biotechnol. J.">
        <title>Genome sequencing of the Australian wild diploid species Gossypium australe highlights disease resistance and delayed gland morphogenesis.</title>
        <authorList>
            <person name="Cai Y."/>
            <person name="Cai X."/>
            <person name="Wang Q."/>
            <person name="Wang P."/>
            <person name="Zhang Y."/>
            <person name="Cai C."/>
            <person name="Xu Y."/>
            <person name="Wang K."/>
            <person name="Zhou Z."/>
            <person name="Wang C."/>
            <person name="Geng S."/>
            <person name="Li B."/>
            <person name="Dong Q."/>
            <person name="Hou Y."/>
            <person name="Wang H."/>
            <person name="Ai P."/>
            <person name="Liu Z."/>
            <person name="Yi F."/>
            <person name="Sun M."/>
            <person name="An G."/>
            <person name="Cheng J."/>
            <person name="Zhang Y."/>
            <person name="Shi Q."/>
            <person name="Xie Y."/>
            <person name="Shi X."/>
            <person name="Chang Y."/>
            <person name="Huang F."/>
            <person name="Chen Y."/>
            <person name="Hong S."/>
            <person name="Mi L."/>
            <person name="Sun Q."/>
            <person name="Zhang L."/>
            <person name="Zhou B."/>
            <person name="Peng R."/>
            <person name="Zhang X."/>
            <person name="Liu F."/>
        </authorList>
    </citation>
    <scope>NUCLEOTIDE SEQUENCE [LARGE SCALE GENOMIC DNA]</scope>
    <source>
        <strain evidence="2">cv. PA1801</strain>
    </source>
</reference>